<reference evidence="2 4" key="2">
    <citation type="submission" date="2018-11" db="EMBL/GenBank/DDBJ databases">
        <title>Genome sequences of Brenneria nigrifluens and Brenneria rubrifaciens.</title>
        <authorList>
            <person name="Poret-Peterson A.T."/>
            <person name="McClean A.E."/>
            <person name="Kluepfel D.A."/>
        </authorList>
    </citation>
    <scope>NUCLEOTIDE SEQUENCE [LARGE SCALE GENOMIC DNA]</scope>
    <source>
        <strain evidence="2 4">ATCC 13028</strain>
    </source>
</reference>
<organism evidence="1 3">
    <name type="scientific">Brenneria nigrifluens DSM 30175 = ATCC 13028</name>
    <dbReference type="NCBI Taxonomy" id="1121120"/>
    <lineage>
        <taxon>Bacteria</taxon>
        <taxon>Pseudomonadati</taxon>
        <taxon>Pseudomonadota</taxon>
        <taxon>Gammaproteobacteria</taxon>
        <taxon>Enterobacterales</taxon>
        <taxon>Pectobacteriaceae</taxon>
        <taxon>Brenneria</taxon>
    </lineage>
</organism>
<reference evidence="1 3" key="1">
    <citation type="submission" date="2018-04" db="EMBL/GenBank/DDBJ databases">
        <title>Brenneria corticis sp.nov.</title>
        <authorList>
            <person name="Li Y."/>
        </authorList>
    </citation>
    <scope>NUCLEOTIDE SEQUENCE [LARGE SCALE GENOMIC DNA]</scope>
    <source>
        <strain evidence="1 3">LMG 2694</strain>
    </source>
</reference>
<evidence type="ECO:0000313" key="1">
    <source>
        <dbReference type="EMBL" id="PWC23263.1"/>
    </source>
</evidence>
<dbReference type="AlphaFoldDB" id="A0A2U1UNK8"/>
<dbReference type="SUPFAM" id="SSF53448">
    <property type="entry name" value="Nucleotide-diphospho-sugar transferases"/>
    <property type="match status" value="1"/>
</dbReference>
<dbReference type="Proteomes" id="UP000303847">
    <property type="component" value="Chromosome"/>
</dbReference>
<accession>A0A2U1UNK8</accession>
<evidence type="ECO:0000313" key="2">
    <source>
        <dbReference type="EMBL" id="QCR02904.1"/>
    </source>
</evidence>
<name>A0A2U1UNK8_9GAMM</name>
<keyword evidence="1" id="KW-0808">Transferase</keyword>
<dbReference type="EMBL" id="QDKK01000026">
    <property type="protein sequence ID" value="PWC23263.1"/>
    <property type="molecule type" value="Genomic_DNA"/>
</dbReference>
<dbReference type="Proteomes" id="UP000295985">
    <property type="component" value="Unassembled WGS sequence"/>
</dbReference>
<sequence>MFINAIVVIYKSRIVQSDTIKAIFQADLSHINLTITIWNNGPEFLEQDDINNYMEKCRQYGISSSVYQDIRNISLSKIYNHFFSEKKHDFFVVLDQDTSIAPDFFSNIYTNKDYELICPEVYLENDNNQLDGPIYYPSKKQVPPGDFNANSILTCGSGLSISSSLCQKAIKQFGFIFDERFAFYLADQSFLINLKHFDFIKGKCIGKILHNLSGHGEFRLMKESSKLEHGYALVLRRIIWKNKSSIIKNYFHAIKFIFEARCSYSSAMKILKCVFAGRHPRSEFEIDKNIKPTDQLDY</sequence>
<dbReference type="Gene3D" id="3.90.550.10">
    <property type="entry name" value="Spore Coat Polysaccharide Biosynthesis Protein SpsA, Chain A"/>
    <property type="match status" value="1"/>
</dbReference>
<dbReference type="GO" id="GO:0016740">
    <property type="term" value="F:transferase activity"/>
    <property type="evidence" value="ECO:0007669"/>
    <property type="project" value="UniProtKB-KW"/>
</dbReference>
<dbReference type="EMBL" id="CP034036">
    <property type="protein sequence ID" value="QCR02904.1"/>
    <property type="molecule type" value="Genomic_DNA"/>
</dbReference>
<protein>
    <submittedName>
        <fullName evidence="1">Glycosyl transferase</fullName>
    </submittedName>
</protein>
<gene>
    <name evidence="1" type="ORF">DDT54_15600</name>
    <name evidence="2" type="ORF">EH206_00920</name>
</gene>
<dbReference type="RefSeq" id="WP_009110960.1">
    <property type="nucleotide sequence ID" value="NZ_CP034036.1"/>
</dbReference>
<proteinExistence type="predicted"/>
<evidence type="ECO:0000313" key="3">
    <source>
        <dbReference type="Proteomes" id="UP000295985"/>
    </source>
</evidence>
<dbReference type="InterPro" id="IPR029044">
    <property type="entry name" value="Nucleotide-diphossugar_trans"/>
</dbReference>
<evidence type="ECO:0000313" key="4">
    <source>
        <dbReference type="Proteomes" id="UP000303847"/>
    </source>
</evidence>
<keyword evidence="4" id="KW-1185">Reference proteome</keyword>
<dbReference type="OrthoDB" id="5829996at2"/>